<sequence>MAARPLGAQGKASEQSPSLQGTYAMAKETYKNEGTEAFEENSTWYTYFANGSWYIEEALTTKDRSYVSVHNHISNAARSAYLGVDALNKNLQGYLELDTSSYTTELLQQRRAILQAMNKQCDEDVQAVRKALGDLNSLYQGVLTRESLLEKAFIPLLASHEQTESAPAMELAHSTDAGGTLSSRPAMLSTEDTGSGKVQWQELDKTFSKTESYAHRVQRRLQAKRMTRLSKTCQQKPTPASPNYFKRKRILESESVVLPKELLMVEAKVNRLSRSQQHAVKAKAFHLLRMRLILHVRRRIFAQNLDGTGLSTVSALLAYWNKAMLVYESHDVRLSPELYQPLIDQLRIAQEIMIACRRPLSRTISRMKKLQAVVGAKANRHSTSQSLSDNDDELPDTFVPGSRNRDVKDRFGASYLATAEDLMWREEKGVDSVQSNLNCLKDRVNLILEGAYLSRPEKRIARGYLRDVLFRLRRFENPVSEVRVMAVRALEILEAQAGVGYQASAEYAELNFPKEDAASREAREMKIPSDDQALLSYISARSNDKMQEERDSQRLKAFLEGMEDIVQSETSLFNTPAAVNMDVSEIGTQINDHRKQGLRSLQELATQPEAPPREVTNLTPVELVTSVQHQSRFGQTSEENYKQLQKNGSKQHVGDLQKTVDFHREKLKVIGMIKAVDPDAFLHLREQSQLETGRTAREGEKSAGTLTQNHISDEKKSPTSLHVADTAAEAELGDKAQHRLVSEQTDVAGKKSKGASGTIVNEVEAETKPPRQQPILKARKLDPVEREETQVGPLPSQAAFFQKAWGSGHNVDATHQERVPSATLAESSRDEIEASIHPLIPGTETTEPDSKSPSIGKVEPTGPIPTQTETFSKAWALQALDKKSTPRIKPAFVKSSVGKPIENRARVIKESKGSGPLPGAAAQFTKTWWGGGSREEKGRF</sequence>
<dbReference type="OrthoDB" id="10331994at2759"/>
<proteinExistence type="predicted"/>
<reference evidence="2 3" key="1">
    <citation type="journal article" date="2018" name="IMA Fungus">
        <title>IMA Genome-F 9: Draft genome sequence of Annulohypoxylon stygium, Aspergillus mulundensis, Berkeleyomyces basicola (syn. Thielaviopsis basicola), Ceratocystis smalleyi, two Cercospora beticola strains, Coleophoma cylindrospora, Fusarium fracticaudum, Phialophora cf. hyalina, and Morchella septimelata.</title>
        <authorList>
            <person name="Wingfield B.D."/>
            <person name="Bills G.F."/>
            <person name="Dong Y."/>
            <person name="Huang W."/>
            <person name="Nel W.J."/>
            <person name="Swalarsk-Parry B.S."/>
            <person name="Vaghefi N."/>
            <person name="Wilken P.M."/>
            <person name="An Z."/>
            <person name="de Beer Z.W."/>
            <person name="De Vos L."/>
            <person name="Chen L."/>
            <person name="Duong T.A."/>
            <person name="Gao Y."/>
            <person name="Hammerbacher A."/>
            <person name="Kikkert J.R."/>
            <person name="Li Y."/>
            <person name="Li H."/>
            <person name="Li K."/>
            <person name="Li Q."/>
            <person name="Liu X."/>
            <person name="Ma X."/>
            <person name="Naidoo K."/>
            <person name="Pethybridge S.J."/>
            <person name="Sun J."/>
            <person name="Steenkamp E.T."/>
            <person name="van der Nest M.A."/>
            <person name="van Wyk S."/>
            <person name="Wingfield M.J."/>
            <person name="Xiong C."/>
            <person name="Yue Q."/>
            <person name="Zhang X."/>
        </authorList>
    </citation>
    <scope>NUCLEOTIDE SEQUENCE [LARGE SCALE GENOMIC DNA]</scope>
    <source>
        <strain evidence="2 3">BP5796</strain>
    </source>
</reference>
<feature type="region of interest" description="Disordered" evidence="1">
    <location>
        <begin position="910"/>
        <end position="940"/>
    </location>
</feature>
<comment type="caution">
    <text evidence="2">The sequence shown here is derived from an EMBL/GenBank/DDBJ whole genome shotgun (WGS) entry which is preliminary data.</text>
</comment>
<feature type="region of interest" description="Disordered" evidence="1">
    <location>
        <begin position="691"/>
        <end position="720"/>
    </location>
</feature>
<feature type="region of interest" description="Disordered" evidence="1">
    <location>
        <begin position="837"/>
        <end position="867"/>
    </location>
</feature>
<accession>A0A3D8SXP3</accession>
<keyword evidence="3" id="KW-1185">Reference proteome</keyword>
<name>A0A3D8SXP3_9HELO</name>
<evidence type="ECO:0000256" key="1">
    <source>
        <dbReference type="SAM" id="MobiDB-lite"/>
    </source>
</evidence>
<feature type="region of interest" description="Disordered" evidence="1">
    <location>
        <begin position="745"/>
        <end position="770"/>
    </location>
</feature>
<evidence type="ECO:0000313" key="3">
    <source>
        <dbReference type="Proteomes" id="UP000256328"/>
    </source>
</evidence>
<evidence type="ECO:0000313" key="2">
    <source>
        <dbReference type="EMBL" id="RDW91076.1"/>
    </source>
</evidence>
<gene>
    <name evidence="2" type="ORF">BP5796_02241</name>
</gene>
<feature type="compositionally biased region" description="Basic and acidic residues" evidence="1">
    <location>
        <begin position="691"/>
        <end position="701"/>
    </location>
</feature>
<organism evidence="2 3">
    <name type="scientific">Coleophoma crateriformis</name>
    <dbReference type="NCBI Taxonomy" id="565419"/>
    <lineage>
        <taxon>Eukaryota</taxon>
        <taxon>Fungi</taxon>
        <taxon>Dikarya</taxon>
        <taxon>Ascomycota</taxon>
        <taxon>Pezizomycotina</taxon>
        <taxon>Leotiomycetes</taxon>
        <taxon>Helotiales</taxon>
        <taxon>Dermateaceae</taxon>
        <taxon>Coleophoma</taxon>
    </lineage>
</organism>
<dbReference type="AlphaFoldDB" id="A0A3D8SXP3"/>
<dbReference type="CDD" id="cd06587">
    <property type="entry name" value="VOC"/>
    <property type="match status" value="1"/>
</dbReference>
<dbReference type="EMBL" id="PDLN01000003">
    <property type="protein sequence ID" value="RDW91076.1"/>
    <property type="molecule type" value="Genomic_DNA"/>
</dbReference>
<protein>
    <submittedName>
        <fullName evidence="2">Uncharacterized protein</fullName>
    </submittedName>
</protein>
<dbReference type="Proteomes" id="UP000256328">
    <property type="component" value="Unassembled WGS sequence"/>
</dbReference>